<feature type="region of interest" description="Disordered" evidence="1">
    <location>
        <begin position="404"/>
        <end position="525"/>
    </location>
</feature>
<feature type="compositionally biased region" description="Basic and acidic residues" evidence="1">
    <location>
        <begin position="448"/>
        <end position="458"/>
    </location>
</feature>
<feature type="region of interest" description="Disordered" evidence="1">
    <location>
        <begin position="622"/>
        <end position="651"/>
    </location>
</feature>
<evidence type="ECO:0000313" key="5">
    <source>
        <dbReference type="Proteomes" id="UP000799291"/>
    </source>
</evidence>
<keyword evidence="5" id="KW-1185">Reference proteome</keyword>
<organism evidence="4 5">
    <name type="scientific">Lentithecium fluviatile CBS 122367</name>
    <dbReference type="NCBI Taxonomy" id="1168545"/>
    <lineage>
        <taxon>Eukaryota</taxon>
        <taxon>Fungi</taxon>
        <taxon>Dikarya</taxon>
        <taxon>Ascomycota</taxon>
        <taxon>Pezizomycotina</taxon>
        <taxon>Dothideomycetes</taxon>
        <taxon>Pleosporomycetidae</taxon>
        <taxon>Pleosporales</taxon>
        <taxon>Massarineae</taxon>
        <taxon>Lentitheciaceae</taxon>
        <taxon>Lentithecium</taxon>
    </lineage>
</organism>
<sequence length="806" mass="88838">MEQYELDLRQRLRLWPIMAEIIGLTASLITLAGTGAKLADTLLKVANIIKSAECEASMLAADIQIFSASLTQLSKVLEASHPATTQLRDITVVLINACKALIEELRILIGDPLPYMSTGRSFSIAILRLRFRWLIHSAKVTFLKSLIDSFKFTTLLLVSSMDLATALHRHAPESITESFKAQVESNIEFAEITTQDLVRNENAQSNAKTNTQAGLKLPESPQRLQIQSMPPGADGTLTLYEPGGTCDNEKMGEQVALSIKTSAITLNELSDTSNRNSGDDEDDEDYHLQLSHECSRIFQVQKMADQLAKDILGQTTPQATWSWASPSPTQQPVIQPRNIIPGRLPTGIGSLPSLEAREDTKLRAEAHDQTQPTTPDSRRSPSSIALEMASGDADIRNDEYRRVPQAAGSPTSGVSPPPTVEIDSRDNVDSSEGTRQLPEPDWVGFRGQNRDPNLDRNPFHPSLDAAHFPPHTPPPRPPAPPPSSESQAPPPLHPEDPILAKLEAMLSKEGERRDREAEEAKFSRLERLLIEQQEARIAKEAAKKKAEEEAVIKAVEAKKRGDEDKLAKLEKLILAQKDEQLKREAAAQAAALAERAEHDARLAREAAEKAAAAEQANKLLDAAKKAKEEAERKAAKKAEETKAAHEQALREAREEALELEKAKNEAERAVAASPPIQIEYATGRRYPCPWKVGHSWKGVNKYLKEASFGVDAMNRLVESGLYDLVKDGLTIPPQQWEAMIHPGDVVTIRDRNKSRPSSGTKSKLPILVDAAKPLKKFSWLRKPTAKNEDDREVGLKRLDSSSSQPS</sequence>
<dbReference type="Proteomes" id="UP000799291">
    <property type="component" value="Unassembled WGS sequence"/>
</dbReference>
<evidence type="ECO:0000313" key="4">
    <source>
        <dbReference type="EMBL" id="KAF2676202.1"/>
    </source>
</evidence>
<keyword evidence="2" id="KW-0812">Transmembrane</keyword>
<feature type="region of interest" description="Disordered" evidence="1">
    <location>
        <begin position="319"/>
        <end position="351"/>
    </location>
</feature>
<dbReference type="InterPro" id="IPR054464">
    <property type="entry name" value="ULD_fung"/>
</dbReference>
<keyword evidence="2" id="KW-1133">Transmembrane helix</keyword>
<feature type="compositionally biased region" description="Basic and acidic residues" evidence="1">
    <location>
        <begin position="506"/>
        <end position="525"/>
    </location>
</feature>
<evidence type="ECO:0000259" key="3">
    <source>
        <dbReference type="Pfam" id="PF22893"/>
    </source>
</evidence>
<feature type="compositionally biased region" description="Polar residues" evidence="1">
    <location>
        <begin position="319"/>
        <end position="333"/>
    </location>
</feature>
<evidence type="ECO:0000256" key="1">
    <source>
        <dbReference type="SAM" id="MobiDB-lite"/>
    </source>
</evidence>
<gene>
    <name evidence="4" type="ORF">K458DRAFT_424945</name>
</gene>
<name>A0A6G1IDB3_9PLEO</name>
<reference evidence="4" key="1">
    <citation type="journal article" date="2020" name="Stud. Mycol.">
        <title>101 Dothideomycetes genomes: a test case for predicting lifestyles and emergence of pathogens.</title>
        <authorList>
            <person name="Haridas S."/>
            <person name="Albert R."/>
            <person name="Binder M."/>
            <person name="Bloem J."/>
            <person name="Labutti K."/>
            <person name="Salamov A."/>
            <person name="Andreopoulos B."/>
            <person name="Baker S."/>
            <person name="Barry K."/>
            <person name="Bills G."/>
            <person name="Bluhm B."/>
            <person name="Cannon C."/>
            <person name="Castanera R."/>
            <person name="Culley D."/>
            <person name="Daum C."/>
            <person name="Ezra D."/>
            <person name="Gonzalez J."/>
            <person name="Henrissat B."/>
            <person name="Kuo A."/>
            <person name="Liang C."/>
            <person name="Lipzen A."/>
            <person name="Lutzoni F."/>
            <person name="Magnuson J."/>
            <person name="Mondo S."/>
            <person name="Nolan M."/>
            <person name="Ohm R."/>
            <person name="Pangilinan J."/>
            <person name="Park H.-J."/>
            <person name="Ramirez L."/>
            <person name="Alfaro M."/>
            <person name="Sun H."/>
            <person name="Tritt A."/>
            <person name="Yoshinaga Y."/>
            <person name="Zwiers L.-H."/>
            <person name="Turgeon B."/>
            <person name="Goodwin S."/>
            <person name="Spatafora J."/>
            <person name="Crous P."/>
            <person name="Grigoriev I."/>
        </authorList>
    </citation>
    <scope>NUCLEOTIDE SEQUENCE</scope>
    <source>
        <strain evidence="4">CBS 122367</strain>
    </source>
</reference>
<protein>
    <recommendedName>
        <fullName evidence="3">Ubiquitin-like domain-containing protein</fullName>
    </recommendedName>
</protein>
<dbReference type="Pfam" id="PF22893">
    <property type="entry name" value="ULD_2"/>
    <property type="match status" value="1"/>
</dbReference>
<feature type="transmembrane region" description="Helical" evidence="2">
    <location>
        <begin position="12"/>
        <end position="33"/>
    </location>
</feature>
<dbReference type="EMBL" id="MU005638">
    <property type="protein sequence ID" value="KAF2676202.1"/>
    <property type="molecule type" value="Genomic_DNA"/>
</dbReference>
<dbReference type="AlphaFoldDB" id="A0A6G1IDB3"/>
<feature type="compositionally biased region" description="Basic and acidic residues" evidence="1">
    <location>
        <begin position="785"/>
        <end position="799"/>
    </location>
</feature>
<feature type="compositionally biased region" description="Pro residues" evidence="1">
    <location>
        <begin position="470"/>
        <end position="492"/>
    </location>
</feature>
<feature type="domain" description="Ubiquitin-like" evidence="3">
    <location>
        <begin position="673"/>
        <end position="749"/>
    </location>
</feature>
<dbReference type="OrthoDB" id="5431013at2759"/>
<keyword evidence="2" id="KW-0472">Membrane</keyword>
<feature type="region of interest" description="Disordered" evidence="1">
    <location>
        <begin position="781"/>
        <end position="806"/>
    </location>
</feature>
<evidence type="ECO:0000256" key="2">
    <source>
        <dbReference type="SAM" id="Phobius"/>
    </source>
</evidence>
<accession>A0A6G1IDB3</accession>
<proteinExistence type="predicted"/>